<dbReference type="PROSITE" id="PS50042">
    <property type="entry name" value="CNMP_BINDING_3"/>
    <property type="match status" value="1"/>
</dbReference>
<evidence type="ECO:0000256" key="2">
    <source>
        <dbReference type="ARBA" id="ARBA00023125"/>
    </source>
</evidence>
<dbReference type="AlphaFoldDB" id="W6RNN1"/>
<evidence type="ECO:0000256" key="1">
    <source>
        <dbReference type="ARBA" id="ARBA00023015"/>
    </source>
</evidence>
<sequence>MMHDGFQNRVLRSLPERELNVLSPNLISWKWSDGDVIFRAGQTTDVVFLPDNGILALFARAGVKSLAVGAVGKEGMLDAAAVVLDTRPRFDVVALTPGSGHQIEMEPFRELAESSQALQKSLLAIAATMQDVIASTAVANGHGSIEQRLARWILMCQDRVGDVFRISHRVLAEALGSRRPGVTVALHALEGDGLIRSRRLEIEVRDRRGLEMAAGAFYDGAEAASAHPRQAGGQVSSHGLS</sequence>
<evidence type="ECO:0000256" key="3">
    <source>
        <dbReference type="ARBA" id="ARBA00023163"/>
    </source>
</evidence>
<dbReference type="SUPFAM" id="SSF51206">
    <property type="entry name" value="cAMP-binding domain-like"/>
    <property type="match status" value="1"/>
</dbReference>
<proteinExistence type="predicted"/>
<keyword evidence="2" id="KW-0238">DNA-binding</keyword>
<dbReference type="KEGG" id="rhl:LPU83_pLPU83d_0984"/>
<dbReference type="Pfam" id="PF13545">
    <property type="entry name" value="HTH_Crp_2"/>
    <property type="match status" value="1"/>
</dbReference>
<dbReference type="Gene3D" id="2.60.120.10">
    <property type="entry name" value="Jelly Rolls"/>
    <property type="match status" value="1"/>
</dbReference>
<keyword evidence="1" id="KW-0805">Transcription regulation</keyword>
<geneLocation type="plasmid" evidence="6 7">
    <name>pLPU83d</name>
</geneLocation>
<dbReference type="CDD" id="cd00038">
    <property type="entry name" value="CAP_ED"/>
    <property type="match status" value="1"/>
</dbReference>
<evidence type="ECO:0000313" key="6">
    <source>
        <dbReference type="EMBL" id="CDM62354.1"/>
    </source>
</evidence>
<dbReference type="InterPro" id="IPR036390">
    <property type="entry name" value="WH_DNA-bd_sf"/>
</dbReference>
<dbReference type="HOGENOM" id="CLU_077340_0_0_5"/>
<dbReference type="InterPro" id="IPR014710">
    <property type="entry name" value="RmlC-like_jellyroll"/>
</dbReference>
<dbReference type="SUPFAM" id="SSF46785">
    <property type="entry name" value="Winged helix' DNA-binding domain"/>
    <property type="match status" value="1"/>
</dbReference>
<feature type="domain" description="HTH crp-type" evidence="5">
    <location>
        <begin position="143"/>
        <end position="208"/>
    </location>
</feature>
<reference evidence="6" key="1">
    <citation type="submission" date="2013-11" db="EMBL/GenBank/DDBJ databases">
        <title>Draft genome sequence of the broad-host-range Rhizobium sp. LPU83 strain, a member of the low-genetic diversity Oregon-like Rhizobium sp. group.</title>
        <authorList>
            <person name="Wibberg D."/>
            <person name="Puehler A."/>
            <person name="Schlueter A."/>
        </authorList>
    </citation>
    <scope>NUCLEOTIDE SEQUENCE [LARGE SCALE GENOMIC DNA]</scope>
    <source>
        <strain evidence="6">LPU83</strain>
        <plasmid evidence="6">pLPU83d</plasmid>
    </source>
</reference>
<accession>W6RNN1</accession>
<dbReference type="InterPro" id="IPR012318">
    <property type="entry name" value="HTH_CRP"/>
</dbReference>
<dbReference type="GO" id="GO:0006355">
    <property type="term" value="P:regulation of DNA-templated transcription"/>
    <property type="evidence" value="ECO:0007669"/>
    <property type="project" value="InterPro"/>
</dbReference>
<evidence type="ECO:0000259" key="4">
    <source>
        <dbReference type="PROSITE" id="PS50042"/>
    </source>
</evidence>
<dbReference type="InterPro" id="IPR000595">
    <property type="entry name" value="cNMP-bd_dom"/>
</dbReference>
<dbReference type="Proteomes" id="UP000019443">
    <property type="component" value="Plasmid pLPU83d"/>
</dbReference>
<keyword evidence="7" id="KW-1185">Reference proteome</keyword>
<dbReference type="PROSITE" id="PS51063">
    <property type="entry name" value="HTH_CRP_2"/>
    <property type="match status" value="1"/>
</dbReference>
<dbReference type="EMBL" id="HG916855">
    <property type="protein sequence ID" value="CDM62354.1"/>
    <property type="molecule type" value="Genomic_DNA"/>
</dbReference>
<dbReference type="PATRIC" id="fig|348824.6.peg.6667"/>
<dbReference type="Gene3D" id="1.10.10.10">
    <property type="entry name" value="Winged helix-like DNA-binding domain superfamily/Winged helix DNA-binding domain"/>
    <property type="match status" value="1"/>
</dbReference>
<keyword evidence="3" id="KW-0804">Transcription</keyword>
<feature type="domain" description="Cyclic nucleotide-binding" evidence="4">
    <location>
        <begin position="10"/>
        <end position="111"/>
    </location>
</feature>
<name>W6RNN1_9HYPH</name>
<organism evidence="6 7">
    <name type="scientific">Rhizobium favelukesii</name>
    <dbReference type="NCBI Taxonomy" id="348824"/>
    <lineage>
        <taxon>Bacteria</taxon>
        <taxon>Pseudomonadati</taxon>
        <taxon>Pseudomonadota</taxon>
        <taxon>Alphaproteobacteria</taxon>
        <taxon>Hyphomicrobiales</taxon>
        <taxon>Rhizobiaceae</taxon>
        <taxon>Rhizobium/Agrobacterium group</taxon>
        <taxon>Rhizobium</taxon>
    </lineage>
</organism>
<gene>
    <name evidence="6" type="ORF">LPU83_pLPU83d_0984</name>
</gene>
<evidence type="ECO:0000313" key="7">
    <source>
        <dbReference type="Proteomes" id="UP000019443"/>
    </source>
</evidence>
<dbReference type="GO" id="GO:0003677">
    <property type="term" value="F:DNA binding"/>
    <property type="evidence" value="ECO:0007669"/>
    <property type="project" value="UniProtKB-KW"/>
</dbReference>
<dbReference type="InterPro" id="IPR018490">
    <property type="entry name" value="cNMP-bd_dom_sf"/>
</dbReference>
<dbReference type="SMART" id="SM00419">
    <property type="entry name" value="HTH_CRP"/>
    <property type="match status" value="1"/>
</dbReference>
<keyword evidence="6" id="KW-0614">Plasmid</keyword>
<dbReference type="InterPro" id="IPR036388">
    <property type="entry name" value="WH-like_DNA-bd_sf"/>
</dbReference>
<evidence type="ECO:0000259" key="5">
    <source>
        <dbReference type="PROSITE" id="PS51063"/>
    </source>
</evidence>
<protein>
    <submittedName>
        <fullName evidence="6">Uncharacterized protein</fullName>
    </submittedName>
</protein>